<proteinExistence type="predicted"/>
<sequence>MLCNKKSNIASIKNHNSMDSYIEEELVSVITPCYNSARYISQTIESVLSQTYQNWEMIIVDGCSSDNTVQIVEEYIAIDDRIRLIKLEKNSGVAVDRNRAIEEAKGWYIAFLDSDDIWLPQKLEKQIRFMIENSQALCYSSYYLIDEHGLVNGVFMTKEFATYEELLKTCHIGALTAVYDACKIGKRYMQNVGHEDYALWLNILKDVGTARGILEPLAKYRRHNRSVSSNKAKAAQMQWNIYRNVEKFSLIKSVYYFLHYVYFGFFKYR</sequence>
<organism evidence="2 3">
    <name type="scientific">Methanothrix harundinacea</name>
    <dbReference type="NCBI Taxonomy" id="301375"/>
    <lineage>
        <taxon>Archaea</taxon>
        <taxon>Methanobacteriati</taxon>
        <taxon>Methanobacteriota</taxon>
        <taxon>Stenosarchaea group</taxon>
        <taxon>Methanomicrobia</taxon>
        <taxon>Methanotrichales</taxon>
        <taxon>Methanotrichaceae</taxon>
        <taxon>Methanothrix</taxon>
    </lineage>
</organism>
<dbReference type="PANTHER" id="PTHR22916">
    <property type="entry name" value="GLYCOSYLTRANSFERASE"/>
    <property type="match status" value="1"/>
</dbReference>
<accession>A0A101FSI2</accession>
<dbReference type="Gene3D" id="3.90.550.10">
    <property type="entry name" value="Spore Coat Polysaccharide Biosynthesis Protein SpsA, Chain A"/>
    <property type="match status" value="1"/>
</dbReference>
<name>A0A101FSI2_9EURY</name>
<dbReference type="CDD" id="cd00761">
    <property type="entry name" value="Glyco_tranf_GTA_type"/>
    <property type="match status" value="1"/>
</dbReference>
<dbReference type="SUPFAM" id="SSF53448">
    <property type="entry name" value="Nucleotide-diphospho-sugar transferases"/>
    <property type="match status" value="1"/>
</dbReference>
<keyword evidence="2" id="KW-0808">Transferase</keyword>
<evidence type="ECO:0000313" key="3">
    <source>
        <dbReference type="Proteomes" id="UP000057043"/>
    </source>
</evidence>
<evidence type="ECO:0000259" key="1">
    <source>
        <dbReference type="Pfam" id="PF00535"/>
    </source>
</evidence>
<dbReference type="AlphaFoldDB" id="A0A101FSI2"/>
<dbReference type="Pfam" id="PF00535">
    <property type="entry name" value="Glycos_transf_2"/>
    <property type="match status" value="1"/>
</dbReference>
<dbReference type="InterPro" id="IPR029044">
    <property type="entry name" value="Nucleotide-diphossugar_trans"/>
</dbReference>
<dbReference type="PATRIC" id="fig|301375.7.peg.260"/>
<protein>
    <submittedName>
        <fullName evidence="2">Glycosyl transferase</fullName>
    </submittedName>
</protein>
<feature type="domain" description="Glycosyltransferase 2-like" evidence="1">
    <location>
        <begin position="28"/>
        <end position="146"/>
    </location>
</feature>
<dbReference type="Proteomes" id="UP000057043">
    <property type="component" value="Unassembled WGS sequence"/>
</dbReference>
<dbReference type="FunFam" id="3.90.550.10:FF:000130">
    <property type="entry name" value="Family 2 glycosyl transferase"/>
    <property type="match status" value="1"/>
</dbReference>
<dbReference type="EMBL" id="LGFT01000064">
    <property type="protein sequence ID" value="KUK43554.1"/>
    <property type="molecule type" value="Genomic_DNA"/>
</dbReference>
<evidence type="ECO:0000313" key="2">
    <source>
        <dbReference type="EMBL" id="KUK43554.1"/>
    </source>
</evidence>
<reference evidence="2 3" key="1">
    <citation type="journal article" date="2015" name="MBio">
        <title>Genome-Resolved Metagenomic Analysis Reveals Roles for Candidate Phyla and Other Microbial Community Members in Biogeochemical Transformations in Oil Reservoirs.</title>
        <authorList>
            <person name="Hu P."/>
            <person name="Tom L."/>
            <person name="Singh A."/>
            <person name="Thomas B.C."/>
            <person name="Baker B.J."/>
            <person name="Piceno Y.M."/>
            <person name="Andersen G.L."/>
            <person name="Banfield J.F."/>
        </authorList>
    </citation>
    <scope>NUCLEOTIDE SEQUENCE [LARGE SCALE GENOMIC DNA]</scope>
    <source>
        <strain evidence="2">57_489</strain>
    </source>
</reference>
<dbReference type="PANTHER" id="PTHR22916:SF3">
    <property type="entry name" value="UDP-GLCNAC:BETAGAL BETA-1,3-N-ACETYLGLUCOSAMINYLTRANSFERASE-LIKE PROTEIN 1"/>
    <property type="match status" value="1"/>
</dbReference>
<dbReference type="GO" id="GO:0016758">
    <property type="term" value="F:hexosyltransferase activity"/>
    <property type="evidence" value="ECO:0007669"/>
    <property type="project" value="UniProtKB-ARBA"/>
</dbReference>
<gene>
    <name evidence="2" type="ORF">XD72_2047</name>
</gene>
<comment type="caution">
    <text evidence="2">The sequence shown here is derived from an EMBL/GenBank/DDBJ whole genome shotgun (WGS) entry which is preliminary data.</text>
</comment>
<dbReference type="InterPro" id="IPR001173">
    <property type="entry name" value="Glyco_trans_2-like"/>
</dbReference>